<keyword evidence="2" id="KW-1185">Reference proteome</keyword>
<sequence>MALYAMPTPREHIEEIRKEKFLIGSEKVHRILEEFHGTVELLSDELYAKDVHFFMELIQ</sequence>
<feature type="non-terminal residue" evidence="1">
    <location>
        <position position="59"/>
    </location>
</feature>
<gene>
    <name evidence="1" type="ORF">CISIN_1g0009882mg</name>
</gene>
<dbReference type="STRING" id="2711.A0A067D7H6"/>
<organism evidence="1 2">
    <name type="scientific">Citrus sinensis</name>
    <name type="common">Sweet orange</name>
    <name type="synonym">Citrus aurantium var. sinensis</name>
    <dbReference type="NCBI Taxonomy" id="2711"/>
    <lineage>
        <taxon>Eukaryota</taxon>
        <taxon>Viridiplantae</taxon>
        <taxon>Streptophyta</taxon>
        <taxon>Embryophyta</taxon>
        <taxon>Tracheophyta</taxon>
        <taxon>Spermatophyta</taxon>
        <taxon>Magnoliopsida</taxon>
        <taxon>eudicotyledons</taxon>
        <taxon>Gunneridae</taxon>
        <taxon>Pentapetalae</taxon>
        <taxon>rosids</taxon>
        <taxon>malvids</taxon>
        <taxon>Sapindales</taxon>
        <taxon>Rutaceae</taxon>
        <taxon>Aurantioideae</taxon>
        <taxon>Citrus</taxon>
    </lineage>
</organism>
<dbReference type="EMBL" id="KK787209">
    <property type="protein sequence ID" value="KDO38944.1"/>
    <property type="molecule type" value="Genomic_DNA"/>
</dbReference>
<name>A0A067D7H6_CITSI</name>
<evidence type="ECO:0000313" key="2">
    <source>
        <dbReference type="Proteomes" id="UP000027120"/>
    </source>
</evidence>
<protein>
    <submittedName>
        <fullName evidence="1">Uncharacterized protein</fullName>
    </submittedName>
</protein>
<dbReference type="Proteomes" id="UP000027120">
    <property type="component" value="Unassembled WGS sequence"/>
</dbReference>
<accession>A0A067D7H6</accession>
<proteinExistence type="predicted"/>
<dbReference type="AlphaFoldDB" id="A0A067D7H6"/>
<reference evidence="1 2" key="1">
    <citation type="submission" date="2014-04" db="EMBL/GenBank/DDBJ databases">
        <authorList>
            <consortium name="International Citrus Genome Consortium"/>
            <person name="Gmitter F."/>
            <person name="Chen C."/>
            <person name="Farmerie W."/>
            <person name="Harkins T."/>
            <person name="Desany B."/>
            <person name="Mohiuddin M."/>
            <person name="Kodira C."/>
            <person name="Borodovsky M."/>
            <person name="Lomsadze A."/>
            <person name="Burns P."/>
            <person name="Jenkins J."/>
            <person name="Prochnik S."/>
            <person name="Shu S."/>
            <person name="Chapman J."/>
            <person name="Pitluck S."/>
            <person name="Schmutz J."/>
            <person name="Rokhsar D."/>
        </authorList>
    </citation>
    <scope>NUCLEOTIDE SEQUENCE</scope>
</reference>
<evidence type="ECO:0000313" key="1">
    <source>
        <dbReference type="EMBL" id="KDO38944.1"/>
    </source>
</evidence>